<dbReference type="Proteomes" id="UP001183176">
    <property type="component" value="Unassembled WGS sequence"/>
</dbReference>
<dbReference type="InterPro" id="IPR036412">
    <property type="entry name" value="HAD-like_sf"/>
</dbReference>
<dbReference type="Pfam" id="PF13242">
    <property type="entry name" value="Hydrolase_like"/>
    <property type="match status" value="1"/>
</dbReference>
<sequence length="268" mass="29211">MITTTAVRPYRGYIFDLDGTIYLGDHLLPGAHHLITSLRERGRRTVFLSNNPTRDPRMYADKLTRLGLPTPSSDILNPVVTMASWLRRNAPNAAVFVIGEAPLRDAIAHAGLELSEDADRIDVVVASYDRTFDYRKLQIAFDALRSGRGTILVTTNPDAYCPFPGGRGEPDSAAMVAAVEACTGVRCSVNVGKPDRLMAETVLDIIGLSPQDCLVIGDRLYTDIAMAVDGGMDSALVLTGETTREMLDCAARDRQPTYILNQIDELLG</sequence>
<keyword evidence="3" id="KW-1185">Reference proteome</keyword>
<comment type="caution">
    <text evidence="2">The sequence shown here is derived from an EMBL/GenBank/DDBJ whole genome shotgun (WGS) entry which is preliminary data.</text>
</comment>
<dbReference type="Pfam" id="PF13344">
    <property type="entry name" value="Hydrolase_6"/>
    <property type="match status" value="1"/>
</dbReference>
<evidence type="ECO:0000313" key="3">
    <source>
        <dbReference type="Proteomes" id="UP001183176"/>
    </source>
</evidence>
<gene>
    <name evidence="2" type="ORF">RM423_17640</name>
</gene>
<dbReference type="PANTHER" id="PTHR19288:SF46">
    <property type="entry name" value="HALOACID DEHALOGENASE-LIKE HYDROLASE DOMAIN-CONTAINING PROTEIN 2"/>
    <property type="match status" value="1"/>
</dbReference>
<dbReference type="RefSeq" id="WP_311424360.1">
    <property type="nucleotide sequence ID" value="NZ_JAVREH010000031.1"/>
</dbReference>
<keyword evidence="2" id="KW-0378">Hydrolase</keyword>
<organism evidence="2 3">
    <name type="scientific">Jatrophihabitans lederbergiae</name>
    <dbReference type="NCBI Taxonomy" id="3075547"/>
    <lineage>
        <taxon>Bacteria</taxon>
        <taxon>Bacillati</taxon>
        <taxon>Actinomycetota</taxon>
        <taxon>Actinomycetes</taxon>
        <taxon>Jatrophihabitantales</taxon>
        <taxon>Jatrophihabitantaceae</taxon>
        <taxon>Jatrophihabitans</taxon>
    </lineage>
</organism>
<dbReference type="InterPro" id="IPR023214">
    <property type="entry name" value="HAD_sf"/>
</dbReference>
<dbReference type="EMBL" id="JAVREH010000031">
    <property type="protein sequence ID" value="MDT0263213.1"/>
    <property type="molecule type" value="Genomic_DNA"/>
</dbReference>
<accession>A0ABU2JG62</accession>
<dbReference type="InterPro" id="IPR006357">
    <property type="entry name" value="HAD-SF_hydro_IIA"/>
</dbReference>
<dbReference type="SUPFAM" id="SSF56784">
    <property type="entry name" value="HAD-like"/>
    <property type="match status" value="1"/>
</dbReference>
<comment type="similarity">
    <text evidence="1">Belongs to the HAD-like hydrolase superfamily.</text>
</comment>
<reference evidence="3" key="1">
    <citation type="submission" date="2023-07" db="EMBL/GenBank/DDBJ databases">
        <title>30 novel species of actinomycetes from the DSMZ collection.</title>
        <authorList>
            <person name="Nouioui I."/>
        </authorList>
    </citation>
    <scope>NUCLEOTIDE SEQUENCE [LARGE SCALE GENOMIC DNA]</scope>
    <source>
        <strain evidence="3">DSM 44399</strain>
    </source>
</reference>
<dbReference type="NCBIfam" id="TIGR01460">
    <property type="entry name" value="HAD-SF-IIA"/>
    <property type="match status" value="1"/>
</dbReference>
<dbReference type="Gene3D" id="3.40.50.1000">
    <property type="entry name" value="HAD superfamily/HAD-like"/>
    <property type="match status" value="2"/>
</dbReference>
<name>A0ABU2JG62_9ACTN</name>
<protein>
    <submittedName>
        <fullName evidence="2">HAD-IIA family hydrolase</fullName>
    </submittedName>
</protein>
<dbReference type="GO" id="GO:0016787">
    <property type="term" value="F:hydrolase activity"/>
    <property type="evidence" value="ECO:0007669"/>
    <property type="project" value="UniProtKB-KW"/>
</dbReference>
<proteinExistence type="inferred from homology"/>
<dbReference type="PIRSF" id="PIRSF000915">
    <property type="entry name" value="PGP-type_phosphatase"/>
    <property type="match status" value="1"/>
</dbReference>
<dbReference type="PANTHER" id="PTHR19288">
    <property type="entry name" value="4-NITROPHENYLPHOSPHATASE-RELATED"/>
    <property type="match status" value="1"/>
</dbReference>
<evidence type="ECO:0000256" key="1">
    <source>
        <dbReference type="PIRNR" id="PIRNR000915"/>
    </source>
</evidence>
<evidence type="ECO:0000313" key="2">
    <source>
        <dbReference type="EMBL" id="MDT0263213.1"/>
    </source>
</evidence>